<evidence type="ECO:0000313" key="3">
    <source>
        <dbReference type="Proteomes" id="UP000179797"/>
    </source>
</evidence>
<feature type="coiled-coil region" evidence="1">
    <location>
        <begin position="145"/>
        <end position="179"/>
    </location>
</feature>
<organism evidence="2 3">
    <name type="scientific">Flammeovirga pacifica</name>
    <dbReference type="NCBI Taxonomy" id="915059"/>
    <lineage>
        <taxon>Bacteria</taxon>
        <taxon>Pseudomonadati</taxon>
        <taxon>Bacteroidota</taxon>
        <taxon>Cytophagia</taxon>
        <taxon>Cytophagales</taxon>
        <taxon>Flammeovirgaceae</taxon>
        <taxon>Flammeovirga</taxon>
    </lineage>
</organism>
<name>A0A1S1YWB3_FLAPC</name>
<dbReference type="EMBL" id="JRYR02000001">
    <property type="protein sequence ID" value="OHX65105.1"/>
    <property type="molecule type" value="Genomic_DNA"/>
</dbReference>
<gene>
    <name evidence="2" type="ORF">NH26_01425</name>
</gene>
<accession>A0A1S1YWB3</accession>
<evidence type="ECO:0000313" key="2">
    <source>
        <dbReference type="EMBL" id="OHX65105.1"/>
    </source>
</evidence>
<dbReference type="OrthoDB" id="173807at768503"/>
<dbReference type="Proteomes" id="UP000179797">
    <property type="component" value="Unassembled WGS sequence"/>
</dbReference>
<protein>
    <submittedName>
        <fullName evidence="2">Uncharacterized protein</fullName>
    </submittedName>
</protein>
<dbReference type="AlphaFoldDB" id="A0A1S1YWB3"/>
<proteinExistence type="predicted"/>
<keyword evidence="1" id="KW-0175">Coiled coil</keyword>
<evidence type="ECO:0000256" key="1">
    <source>
        <dbReference type="SAM" id="Coils"/>
    </source>
</evidence>
<reference evidence="2 3" key="1">
    <citation type="journal article" date="2012" name="Int. J. Syst. Evol. Microbiol.">
        <title>Flammeovirga pacifica sp. nov., isolated from deep-sea sediment.</title>
        <authorList>
            <person name="Xu H."/>
            <person name="Fu Y."/>
            <person name="Yang N."/>
            <person name="Ding Z."/>
            <person name="Lai Q."/>
            <person name="Zeng R."/>
        </authorList>
    </citation>
    <scope>NUCLEOTIDE SEQUENCE [LARGE SCALE GENOMIC DNA]</scope>
    <source>
        <strain evidence="3">DSM 24597 / LMG 26175 / WPAGA1</strain>
    </source>
</reference>
<sequence>MSVSKLNVKDLLDRTQLILTNAVNVEDIRTEMEKSGYDAKKIEVTAKLYQETKEVQEQNEQKDLEIKQLSEQYKMKMERLSEKFKLHRTALKKLYKSDTSNFKALGLDVKISIKTVDFINQSAQLYKAIENSPEVSERVKIIRIDEAVKKEMQALTNEVALLKSQLFQLKAEAQNLTQIRNEKVSQLKDKINEMILVAEMALQGKDQMLEAFGVVVK</sequence>
<feature type="coiled-coil region" evidence="1">
    <location>
        <begin position="52"/>
        <end position="79"/>
    </location>
</feature>
<keyword evidence="3" id="KW-1185">Reference proteome</keyword>
<dbReference type="RefSeq" id="WP_044226479.1">
    <property type="nucleotide sequence ID" value="NZ_JRYR02000001.1"/>
</dbReference>
<comment type="caution">
    <text evidence="2">The sequence shown here is derived from an EMBL/GenBank/DDBJ whole genome shotgun (WGS) entry which is preliminary data.</text>
</comment>